<dbReference type="Pfam" id="PF00023">
    <property type="entry name" value="Ank"/>
    <property type="match status" value="1"/>
</dbReference>
<evidence type="ECO:0000256" key="1">
    <source>
        <dbReference type="PROSITE-ProRule" id="PRU00023"/>
    </source>
</evidence>
<organism evidence="2 3">
    <name type="scientific">Symbiodinium necroappetens</name>
    <dbReference type="NCBI Taxonomy" id="1628268"/>
    <lineage>
        <taxon>Eukaryota</taxon>
        <taxon>Sar</taxon>
        <taxon>Alveolata</taxon>
        <taxon>Dinophyceae</taxon>
        <taxon>Suessiales</taxon>
        <taxon>Symbiodiniaceae</taxon>
        <taxon>Symbiodinium</taxon>
    </lineage>
</organism>
<keyword evidence="1" id="KW-0040">ANK repeat</keyword>
<accession>A0A812YB16</accession>
<name>A0A812YB16_9DINO</name>
<gene>
    <name evidence="2" type="primary">ugt-48</name>
    <name evidence="2" type="ORF">SNEC2469_LOCUS22490</name>
</gene>
<dbReference type="AlphaFoldDB" id="A0A812YB16"/>
<dbReference type="InterPro" id="IPR002110">
    <property type="entry name" value="Ankyrin_rpt"/>
</dbReference>
<feature type="repeat" description="ANK" evidence="1">
    <location>
        <begin position="92"/>
        <end position="124"/>
    </location>
</feature>
<sequence>MALTSTFVFQKIGGRFKLDAEEDIKSCYGIAAVSDALEALKRQREVRLRHLERSQLAAQKSEVMNFLKKHGFRSRLETECLNAPKRTALGLRRTYPLHQAAKMKDWHMVKLLLQFGADAACRDSTGRDLESYLAELQAPDSIRTRLSSYRIRKDSKPLN</sequence>
<dbReference type="PROSITE" id="PS50297">
    <property type="entry name" value="ANK_REP_REGION"/>
    <property type="match status" value="1"/>
</dbReference>
<comment type="caution">
    <text evidence="2">The sequence shown here is derived from an EMBL/GenBank/DDBJ whole genome shotgun (WGS) entry which is preliminary data.</text>
</comment>
<protein>
    <submittedName>
        <fullName evidence="2">Ugt-48 protein</fullName>
    </submittedName>
</protein>
<dbReference type="InterPro" id="IPR036770">
    <property type="entry name" value="Ankyrin_rpt-contain_sf"/>
</dbReference>
<dbReference type="Gene3D" id="1.25.40.20">
    <property type="entry name" value="Ankyrin repeat-containing domain"/>
    <property type="match status" value="1"/>
</dbReference>
<dbReference type="EMBL" id="CAJNJA010040883">
    <property type="protein sequence ID" value="CAE7770164.1"/>
    <property type="molecule type" value="Genomic_DNA"/>
</dbReference>
<dbReference type="PROSITE" id="PS50088">
    <property type="entry name" value="ANK_REPEAT"/>
    <property type="match status" value="1"/>
</dbReference>
<dbReference type="OrthoDB" id="431270at2759"/>
<proteinExistence type="predicted"/>
<dbReference type="SUPFAM" id="SSF48403">
    <property type="entry name" value="Ankyrin repeat"/>
    <property type="match status" value="1"/>
</dbReference>
<dbReference type="Proteomes" id="UP000601435">
    <property type="component" value="Unassembled WGS sequence"/>
</dbReference>
<keyword evidence="3" id="KW-1185">Reference proteome</keyword>
<evidence type="ECO:0000313" key="3">
    <source>
        <dbReference type="Proteomes" id="UP000601435"/>
    </source>
</evidence>
<evidence type="ECO:0000313" key="2">
    <source>
        <dbReference type="EMBL" id="CAE7770164.1"/>
    </source>
</evidence>
<reference evidence="2" key="1">
    <citation type="submission" date="2021-02" db="EMBL/GenBank/DDBJ databases">
        <authorList>
            <person name="Dougan E. K."/>
            <person name="Rhodes N."/>
            <person name="Thang M."/>
            <person name="Chan C."/>
        </authorList>
    </citation>
    <scope>NUCLEOTIDE SEQUENCE</scope>
</reference>